<proteinExistence type="inferred from homology"/>
<dbReference type="EMBL" id="LJCR01000386">
    <property type="protein sequence ID" value="KPV52941.1"/>
    <property type="molecule type" value="Genomic_DNA"/>
</dbReference>
<evidence type="ECO:0000313" key="6">
    <source>
        <dbReference type="Proteomes" id="UP000050509"/>
    </source>
</evidence>
<name>A0A0N8PSK0_9CHLR</name>
<accession>A0A0N8PSK0</accession>
<dbReference type="AlphaFoldDB" id="A0A0N8PSK0"/>
<dbReference type="PRINTS" id="PR00081">
    <property type="entry name" value="GDHRDH"/>
</dbReference>
<dbReference type="GO" id="GO:0016491">
    <property type="term" value="F:oxidoreductase activity"/>
    <property type="evidence" value="ECO:0007669"/>
    <property type="project" value="UniProtKB-KW"/>
</dbReference>
<dbReference type="PANTHER" id="PTHR43391">
    <property type="entry name" value="RETINOL DEHYDROGENASE-RELATED"/>
    <property type="match status" value="1"/>
</dbReference>
<dbReference type="FunFam" id="3.40.50.720:FF:000084">
    <property type="entry name" value="Short-chain dehydrogenase reductase"/>
    <property type="match status" value="1"/>
</dbReference>
<reference evidence="5 6" key="1">
    <citation type="submission" date="2015-09" db="EMBL/GenBank/DDBJ databases">
        <title>Draft genome sequence of Kouleothrix aurantiaca JCM 19913.</title>
        <authorList>
            <person name="Hemp J."/>
        </authorList>
    </citation>
    <scope>NUCLEOTIDE SEQUENCE [LARGE SCALE GENOMIC DNA]</scope>
    <source>
        <strain evidence="5 6">COM-B</strain>
    </source>
</reference>
<gene>
    <name evidence="5" type="ORF">SE17_12505</name>
</gene>
<dbReference type="Gene3D" id="3.40.50.720">
    <property type="entry name" value="NAD(P)-binding Rossmann-like Domain"/>
    <property type="match status" value="1"/>
</dbReference>
<dbReference type="PATRIC" id="fig|186479.3.peg.7953"/>
<dbReference type="InterPro" id="IPR036291">
    <property type="entry name" value="NAD(P)-bd_dom_sf"/>
</dbReference>
<dbReference type="SUPFAM" id="SSF51735">
    <property type="entry name" value="NAD(P)-binding Rossmann-fold domains"/>
    <property type="match status" value="1"/>
</dbReference>
<evidence type="ECO:0000313" key="5">
    <source>
        <dbReference type="EMBL" id="KPV52941.1"/>
    </source>
</evidence>
<organism evidence="5 6">
    <name type="scientific">Kouleothrix aurantiaca</name>
    <dbReference type="NCBI Taxonomy" id="186479"/>
    <lineage>
        <taxon>Bacteria</taxon>
        <taxon>Bacillati</taxon>
        <taxon>Chloroflexota</taxon>
        <taxon>Chloroflexia</taxon>
        <taxon>Chloroflexales</taxon>
        <taxon>Roseiflexineae</taxon>
        <taxon>Roseiflexaceae</taxon>
        <taxon>Kouleothrix</taxon>
    </lineage>
</organism>
<evidence type="ECO:0000256" key="2">
    <source>
        <dbReference type="ARBA" id="ARBA00022857"/>
    </source>
</evidence>
<comment type="similarity">
    <text evidence="1 4">Belongs to the short-chain dehydrogenases/reductases (SDR) family.</text>
</comment>
<keyword evidence="3" id="KW-0560">Oxidoreductase</keyword>
<keyword evidence="2" id="KW-0521">NADP</keyword>
<dbReference type="PRINTS" id="PR00080">
    <property type="entry name" value="SDRFAMILY"/>
</dbReference>
<keyword evidence="6" id="KW-1185">Reference proteome</keyword>
<evidence type="ECO:0000256" key="3">
    <source>
        <dbReference type="ARBA" id="ARBA00023002"/>
    </source>
</evidence>
<dbReference type="Pfam" id="PF00106">
    <property type="entry name" value="adh_short"/>
    <property type="match status" value="1"/>
</dbReference>
<dbReference type="InterPro" id="IPR002347">
    <property type="entry name" value="SDR_fam"/>
</dbReference>
<dbReference type="PANTHER" id="PTHR43391:SF14">
    <property type="entry name" value="DEHYDROGENASE_REDUCTASE SDR FAMILY PROTEIN 7-LIKE"/>
    <property type="match status" value="1"/>
</dbReference>
<dbReference type="CDD" id="cd05233">
    <property type="entry name" value="SDR_c"/>
    <property type="match status" value="1"/>
</dbReference>
<evidence type="ECO:0000256" key="4">
    <source>
        <dbReference type="RuleBase" id="RU000363"/>
    </source>
</evidence>
<dbReference type="Proteomes" id="UP000050509">
    <property type="component" value="Unassembled WGS sequence"/>
</dbReference>
<comment type="caution">
    <text evidence="5">The sequence shown here is derived from an EMBL/GenBank/DDBJ whole genome shotgun (WGS) entry which is preliminary data.</text>
</comment>
<sequence length="239" mass="25779">MKLQGRVAVITGASSGVGYETARLLAREGALVAAAARRRDKLEWLVGEIAGEGGQALAIPTDVTNSAQVARLVDSAFNLFGRIDILVNAAGVIMKIAPLEQFSDQEFRSVIDTNLTGAFYTSRAAIPHMKRQRSGTIVNISSRVGKLGVANIAPFCAAKFALSGLSQALGHELRPANIYVTTIFPGMINTDIHPLNPSEEFRRQLMTAHDVAEAVLWTCTLPPSLRVDELPVMPRQVEM</sequence>
<protein>
    <submittedName>
        <fullName evidence="5">Short-chain dehydrogenase</fullName>
    </submittedName>
</protein>
<evidence type="ECO:0000256" key="1">
    <source>
        <dbReference type="ARBA" id="ARBA00006484"/>
    </source>
</evidence>